<dbReference type="AlphaFoldDB" id="A0AAN7P582"/>
<feature type="transmembrane region" description="Helical" evidence="5">
    <location>
        <begin position="58"/>
        <end position="80"/>
    </location>
</feature>
<dbReference type="EMBL" id="JARPUR010000005">
    <property type="protein sequence ID" value="KAK4875798.1"/>
    <property type="molecule type" value="Genomic_DNA"/>
</dbReference>
<dbReference type="InterPro" id="IPR005828">
    <property type="entry name" value="MFS_sugar_transport-like"/>
</dbReference>
<feature type="transmembrane region" description="Helical" evidence="5">
    <location>
        <begin position="146"/>
        <end position="164"/>
    </location>
</feature>
<sequence>MVMLNALHSVSGRLSQVLAVVSGTLTALSDGMQYGWTSPMSSILLSPSSPIAATQKDIVFLEIIYMVGGICGIPLTIYMIDKIGRKHAMLMSAVESLIAWIVIGTSSSLVLLYVARFITGVAADVNFVTAPVYIAEISDKHIRGSLGSIVYVMMMIGILLIYSIGPYVSIAVSSLVGASILIVQLLTFSCMPESPYYYLLKNRKEDARKSLQIFRPTEDVDEELDEMEEIVKKENLERGNIFELFTVKSNLKAVLIMTVLNTEDAASFLSTNTAAIIFSSVMLVSCTFSGCIIDKAGRKVLLYTSSFLTGVSLLLLAAYFTVKIEGANVSTFNWVPVFAVMLYAFTYKYGLGLVPIVLTAEIFPTNIKACGVTYADLIYVVAGMLSIFIFHTLQSNFGMDVPFYLFGCCCMLTCLFSILVIPETKGKTLDEIQSILKGKELIKFNSAQDDESNEKSQFITLSSSIDNTLSYDAKLKQFKTDSDQKRN</sequence>
<dbReference type="PROSITE" id="PS50850">
    <property type="entry name" value="MFS"/>
    <property type="match status" value="1"/>
</dbReference>
<feature type="transmembrane region" description="Helical" evidence="5">
    <location>
        <begin position="334"/>
        <end position="360"/>
    </location>
</feature>
<keyword evidence="2 5" id="KW-0812">Transmembrane</keyword>
<evidence type="ECO:0000256" key="4">
    <source>
        <dbReference type="ARBA" id="ARBA00023136"/>
    </source>
</evidence>
<evidence type="ECO:0000256" key="3">
    <source>
        <dbReference type="ARBA" id="ARBA00022989"/>
    </source>
</evidence>
<dbReference type="PANTHER" id="PTHR48021">
    <property type="match status" value="1"/>
</dbReference>
<feature type="transmembrane region" description="Helical" evidence="5">
    <location>
        <begin position="272"/>
        <end position="293"/>
    </location>
</feature>
<dbReference type="InterPro" id="IPR005829">
    <property type="entry name" value="Sugar_transporter_CS"/>
</dbReference>
<dbReference type="SUPFAM" id="SSF103473">
    <property type="entry name" value="MFS general substrate transporter"/>
    <property type="match status" value="1"/>
</dbReference>
<gene>
    <name evidence="7" type="ORF">RN001_012220</name>
</gene>
<protein>
    <recommendedName>
        <fullName evidence="6">Major facilitator superfamily (MFS) profile domain-containing protein</fullName>
    </recommendedName>
</protein>
<organism evidence="7 8">
    <name type="scientific">Aquatica leii</name>
    <dbReference type="NCBI Taxonomy" id="1421715"/>
    <lineage>
        <taxon>Eukaryota</taxon>
        <taxon>Metazoa</taxon>
        <taxon>Ecdysozoa</taxon>
        <taxon>Arthropoda</taxon>
        <taxon>Hexapoda</taxon>
        <taxon>Insecta</taxon>
        <taxon>Pterygota</taxon>
        <taxon>Neoptera</taxon>
        <taxon>Endopterygota</taxon>
        <taxon>Coleoptera</taxon>
        <taxon>Polyphaga</taxon>
        <taxon>Elateriformia</taxon>
        <taxon>Elateroidea</taxon>
        <taxon>Lampyridae</taxon>
        <taxon>Luciolinae</taxon>
        <taxon>Aquatica</taxon>
    </lineage>
</organism>
<feature type="transmembrane region" description="Helical" evidence="5">
    <location>
        <begin position="87"/>
        <end position="104"/>
    </location>
</feature>
<evidence type="ECO:0000313" key="8">
    <source>
        <dbReference type="Proteomes" id="UP001353858"/>
    </source>
</evidence>
<feature type="transmembrane region" description="Helical" evidence="5">
    <location>
        <begin position="300"/>
        <end position="322"/>
    </location>
</feature>
<name>A0AAN7P582_9COLE</name>
<dbReference type="InterPro" id="IPR020846">
    <property type="entry name" value="MFS_dom"/>
</dbReference>
<dbReference type="Gene3D" id="1.20.1250.20">
    <property type="entry name" value="MFS general substrate transporter like domains"/>
    <property type="match status" value="1"/>
</dbReference>
<keyword evidence="3 5" id="KW-1133">Transmembrane helix</keyword>
<keyword evidence="4 5" id="KW-0472">Membrane</keyword>
<feature type="transmembrane region" description="Helical" evidence="5">
    <location>
        <begin position="170"/>
        <end position="191"/>
    </location>
</feature>
<dbReference type="InterPro" id="IPR050549">
    <property type="entry name" value="MFS_Trehalose_Transporter"/>
</dbReference>
<feature type="domain" description="Major facilitator superfamily (MFS) profile" evidence="6">
    <location>
        <begin position="15"/>
        <end position="425"/>
    </location>
</feature>
<dbReference type="GO" id="GO:0016020">
    <property type="term" value="C:membrane"/>
    <property type="evidence" value="ECO:0007669"/>
    <property type="project" value="UniProtKB-SubCell"/>
</dbReference>
<comment type="caution">
    <text evidence="7">The sequence shown here is derived from an EMBL/GenBank/DDBJ whole genome shotgun (WGS) entry which is preliminary data.</text>
</comment>
<evidence type="ECO:0000259" key="6">
    <source>
        <dbReference type="PROSITE" id="PS50850"/>
    </source>
</evidence>
<dbReference type="InterPro" id="IPR036259">
    <property type="entry name" value="MFS_trans_sf"/>
</dbReference>
<accession>A0AAN7P582</accession>
<evidence type="ECO:0000256" key="1">
    <source>
        <dbReference type="ARBA" id="ARBA00004141"/>
    </source>
</evidence>
<feature type="transmembrane region" description="Helical" evidence="5">
    <location>
        <begin position="403"/>
        <end position="421"/>
    </location>
</feature>
<comment type="subcellular location">
    <subcellularLocation>
        <location evidence="1">Membrane</location>
        <topology evidence="1">Multi-pass membrane protein</topology>
    </subcellularLocation>
</comment>
<feature type="transmembrane region" description="Helical" evidence="5">
    <location>
        <begin position="372"/>
        <end position="391"/>
    </location>
</feature>
<dbReference type="Pfam" id="PF00083">
    <property type="entry name" value="Sugar_tr"/>
    <property type="match status" value="2"/>
</dbReference>
<proteinExistence type="predicted"/>
<evidence type="ECO:0000256" key="5">
    <source>
        <dbReference type="SAM" id="Phobius"/>
    </source>
</evidence>
<dbReference type="Proteomes" id="UP001353858">
    <property type="component" value="Unassembled WGS sequence"/>
</dbReference>
<dbReference type="PANTHER" id="PTHR48021:SF46">
    <property type="entry name" value="MAJOR FACILITATOR SUPERFAMILY (MFS) PROFILE DOMAIN-CONTAINING PROTEIN"/>
    <property type="match status" value="1"/>
</dbReference>
<dbReference type="GO" id="GO:0022857">
    <property type="term" value="F:transmembrane transporter activity"/>
    <property type="evidence" value="ECO:0007669"/>
    <property type="project" value="InterPro"/>
</dbReference>
<reference evidence="8" key="1">
    <citation type="submission" date="2023-01" db="EMBL/GenBank/DDBJ databases">
        <title>Key to firefly adult light organ development and bioluminescence: homeobox transcription factors regulate luciferase expression and transportation to peroxisome.</title>
        <authorList>
            <person name="Fu X."/>
        </authorList>
    </citation>
    <scope>NUCLEOTIDE SEQUENCE [LARGE SCALE GENOMIC DNA]</scope>
</reference>
<evidence type="ECO:0000256" key="2">
    <source>
        <dbReference type="ARBA" id="ARBA00022692"/>
    </source>
</evidence>
<dbReference type="PROSITE" id="PS00216">
    <property type="entry name" value="SUGAR_TRANSPORT_1"/>
    <property type="match status" value="2"/>
</dbReference>
<keyword evidence="8" id="KW-1185">Reference proteome</keyword>
<evidence type="ECO:0000313" key="7">
    <source>
        <dbReference type="EMBL" id="KAK4875798.1"/>
    </source>
</evidence>